<evidence type="ECO:0000313" key="13">
    <source>
        <dbReference type="Proteomes" id="UP000480178"/>
    </source>
</evidence>
<keyword evidence="4 8" id="KW-0812">Transmembrane</keyword>
<sequence length="787" mass="88098">MTGLGETLQFIFNKGLFFLVWILPGFLYAQSAQHTREDCHYHIHGIVVDQARKPIAGATIIIKELAKGDATKINGEYKIEDICAGSYTMVCSYIGYEPDTVIIQLSESNKYLTQNFRLNERDIELQTITIVEQKLPIPALQPTEQLQGLELESTRGKSLGESLKSITGVTTIQTGPSISKPVIHGLHSNRILILNAGIRQEGQQWGSEHAPEIDPFVASSLSVVKGAAGVRYGPDAIGGVILVEPAPLPITPGLGGELNLVGWSNNRQGVASGILEGNLKKASAWSWRLQGTAKRAGNAKAPGYYLKNSGVQEFNFSSAVGYRKKNVGGEIFYSRFQTKNGIFAGAHIGNITDLERAIEYGAPLPEYESGFSYKIGRPYQQVTHQLLKAKAFLTSAHLGKFTLTYARQHNYRGEYDLHRPRGSNENTPELEYTLRTHTADLIWEHKPIKQFITGSAGITTFWQSNVIGGRYLIPNFRNRGIGVFVIERITQKKWEAEVGIRYDYRLLEVFRLRNGVRYEPTFHFSNFAGSVGASYKLNSNLSFSANLGTAWRPPAINELFSDGVHHGAAAYEKGDTSLVPETAYNFTVSTRYEHEKWNAEIGVYQNYIDQYIYLMPVFPPVLTIRGAFPSFRYTQVDAVFRGVDAMVSYKVLTFATLQSKLSLIRAINRSTDQPLPFIPADRLENTVKFDIPHIDKLNHLHLQIALSSVHVSKQRRTPANSDYAPAPEGYTLFNAETSFSLPALHQAEIGLGVSNIFNTSYKDYLNRFRYFTDEMGRNFTVRLKFKF</sequence>
<reference evidence="12 13" key="1">
    <citation type="submission" date="2020-01" db="EMBL/GenBank/DDBJ databases">
        <authorList>
            <person name="Kim M.K."/>
        </authorList>
    </citation>
    <scope>NUCLEOTIDE SEQUENCE [LARGE SCALE GENOMIC DNA]</scope>
    <source>
        <strain evidence="12 13">172606-1</strain>
    </source>
</reference>
<dbReference type="InterPro" id="IPR000531">
    <property type="entry name" value="Beta-barrel_TonB"/>
</dbReference>
<evidence type="ECO:0000256" key="1">
    <source>
        <dbReference type="ARBA" id="ARBA00004571"/>
    </source>
</evidence>
<dbReference type="GO" id="GO:0015344">
    <property type="term" value="F:siderophore uptake transmembrane transporter activity"/>
    <property type="evidence" value="ECO:0007669"/>
    <property type="project" value="TreeGrafter"/>
</dbReference>
<dbReference type="InterPro" id="IPR039426">
    <property type="entry name" value="TonB-dep_rcpt-like"/>
</dbReference>
<evidence type="ECO:0000256" key="5">
    <source>
        <dbReference type="ARBA" id="ARBA00023077"/>
    </source>
</evidence>
<comment type="similarity">
    <text evidence="8 9">Belongs to the TonB-dependent receptor family.</text>
</comment>
<dbReference type="GO" id="GO:0044718">
    <property type="term" value="P:siderophore transmembrane transport"/>
    <property type="evidence" value="ECO:0007669"/>
    <property type="project" value="TreeGrafter"/>
</dbReference>
<dbReference type="Pfam" id="PF00593">
    <property type="entry name" value="TonB_dep_Rec_b-barrel"/>
    <property type="match status" value="1"/>
</dbReference>
<evidence type="ECO:0000256" key="8">
    <source>
        <dbReference type="PROSITE-ProRule" id="PRU01360"/>
    </source>
</evidence>
<keyword evidence="2 8" id="KW-0813">Transport</keyword>
<evidence type="ECO:0000256" key="6">
    <source>
        <dbReference type="ARBA" id="ARBA00023136"/>
    </source>
</evidence>
<dbReference type="Gene3D" id="2.40.170.20">
    <property type="entry name" value="TonB-dependent receptor, beta-barrel domain"/>
    <property type="match status" value="1"/>
</dbReference>
<evidence type="ECO:0000313" key="12">
    <source>
        <dbReference type="EMBL" id="QHT69856.1"/>
    </source>
</evidence>
<evidence type="ECO:0000256" key="9">
    <source>
        <dbReference type="RuleBase" id="RU003357"/>
    </source>
</evidence>
<proteinExistence type="inferred from homology"/>
<keyword evidence="13" id="KW-1185">Reference proteome</keyword>
<keyword evidence="6 8" id="KW-0472">Membrane</keyword>
<dbReference type="EMBL" id="CP048222">
    <property type="protein sequence ID" value="QHT69856.1"/>
    <property type="molecule type" value="Genomic_DNA"/>
</dbReference>
<evidence type="ECO:0000256" key="4">
    <source>
        <dbReference type="ARBA" id="ARBA00022692"/>
    </source>
</evidence>
<dbReference type="InterPro" id="IPR012910">
    <property type="entry name" value="Plug_dom"/>
</dbReference>
<keyword evidence="7 8" id="KW-0998">Cell outer membrane</keyword>
<dbReference type="PANTHER" id="PTHR30069">
    <property type="entry name" value="TONB-DEPENDENT OUTER MEMBRANE RECEPTOR"/>
    <property type="match status" value="1"/>
</dbReference>
<dbReference type="InterPro" id="IPR036942">
    <property type="entry name" value="Beta-barrel_TonB_sf"/>
</dbReference>
<name>A0A6C0GP86_9BACT</name>
<keyword evidence="5 9" id="KW-0798">TonB box</keyword>
<dbReference type="InterPro" id="IPR037066">
    <property type="entry name" value="Plug_dom_sf"/>
</dbReference>
<evidence type="ECO:0000256" key="7">
    <source>
        <dbReference type="ARBA" id="ARBA00023237"/>
    </source>
</evidence>
<keyword evidence="3 8" id="KW-1134">Transmembrane beta strand</keyword>
<dbReference type="SUPFAM" id="SSF49464">
    <property type="entry name" value="Carboxypeptidase regulatory domain-like"/>
    <property type="match status" value="1"/>
</dbReference>
<dbReference type="InterPro" id="IPR008969">
    <property type="entry name" value="CarboxyPept-like_regulatory"/>
</dbReference>
<evidence type="ECO:0000256" key="3">
    <source>
        <dbReference type="ARBA" id="ARBA00022452"/>
    </source>
</evidence>
<feature type="domain" description="TonB-dependent receptor-like beta-barrel" evidence="10">
    <location>
        <begin position="395"/>
        <end position="756"/>
    </location>
</feature>
<dbReference type="Proteomes" id="UP000480178">
    <property type="component" value="Chromosome"/>
</dbReference>
<evidence type="ECO:0000259" key="11">
    <source>
        <dbReference type="Pfam" id="PF07715"/>
    </source>
</evidence>
<comment type="subcellular location">
    <subcellularLocation>
        <location evidence="1 8">Cell outer membrane</location>
        <topology evidence="1 8">Multi-pass membrane protein</topology>
    </subcellularLocation>
</comment>
<dbReference type="KEGG" id="rhoz:GXP67_26020"/>
<accession>A0A6C0GP86</accession>
<protein>
    <submittedName>
        <fullName evidence="12">TonB-dependent receptor</fullName>
    </submittedName>
</protein>
<dbReference type="SUPFAM" id="SSF56935">
    <property type="entry name" value="Porins"/>
    <property type="match status" value="1"/>
</dbReference>
<evidence type="ECO:0000256" key="2">
    <source>
        <dbReference type="ARBA" id="ARBA00022448"/>
    </source>
</evidence>
<dbReference type="PANTHER" id="PTHR30069:SF40">
    <property type="entry name" value="TONB-DEPENDENT RECEPTOR NMB0964-RELATED"/>
    <property type="match status" value="1"/>
</dbReference>
<organism evidence="12 13">
    <name type="scientific">Rhodocytophaga rosea</name>
    <dbReference type="NCBI Taxonomy" id="2704465"/>
    <lineage>
        <taxon>Bacteria</taxon>
        <taxon>Pseudomonadati</taxon>
        <taxon>Bacteroidota</taxon>
        <taxon>Cytophagia</taxon>
        <taxon>Cytophagales</taxon>
        <taxon>Rhodocytophagaceae</taxon>
        <taxon>Rhodocytophaga</taxon>
    </lineage>
</organism>
<evidence type="ECO:0000259" key="10">
    <source>
        <dbReference type="Pfam" id="PF00593"/>
    </source>
</evidence>
<dbReference type="AlphaFoldDB" id="A0A6C0GP86"/>
<dbReference type="Pfam" id="PF07715">
    <property type="entry name" value="Plug"/>
    <property type="match status" value="1"/>
</dbReference>
<dbReference type="GO" id="GO:0009279">
    <property type="term" value="C:cell outer membrane"/>
    <property type="evidence" value="ECO:0007669"/>
    <property type="project" value="UniProtKB-SubCell"/>
</dbReference>
<dbReference type="PROSITE" id="PS52016">
    <property type="entry name" value="TONB_DEPENDENT_REC_3"/>
    <property type="match status" value="1"/>
</dbReference>
<dbReference type="Gene3D" id="2.170.130.10">
    <property type="entry name" value="TonB-dependent receptor, plug domain"/>
    <property type="match status" value="1"/>
</dbReference>
<dbReference type="Gene3D" id="2.60.40.1120">
    <property type="entry name" value="Carboxypeptidase-like, regulatory domain"/>
    <property type="match status" value="1"/>
</dbReference>
<gene>
    <name evidence="12" type="ORF">GXP67_26020</name>
</gene>
<dbReference type="RefSeq" id="WP_162445839.1">
    <property type="nucleotide sequence ID" value="NZ_CP048222.1"/>
</dbReference>
<feature type="domain" description="TonB-dependent receptor plug" evidence="11">
    <location>
        <begin position="142"/>
        <end position="240"/>
    </location>
</feature>
<dbReference type="Pfam" id="PF13715">
    <property type="entry name" value="CarbopepD_reg_2"/>
    <property type="match status" value="1"/>
</dbReference>
<keyword evidence="12" id="KW-0675">Receptor</keyword>